<dbReference type="CDD" id="cd19964">
    <property type="entry name" value="PBP1_BMP-like"/>
    <property type="match status" value="1"/>
</dbReference>
<accession>A0A021VYG1</accession>
<feature type="signal peptide" evidence="7">
    <location>
        <begin position="1"/>
        <end position="20"/>
    </location>
</feature>
<dbReference type="GO" id="GO:0005886">
    <property type="term" value="C:plasma membrane"/>
    <property type="evidence" value="ECO:0007669"/>
    <property type="project" value="UniProtKB-SubCell"/>
</dbReference>
<comment type="caution">
    <text evidence="9">The sequence shown here is derived from an EMBL/GenBank/DDBJ whole genome shotgun (WGS) entry which is preliminary data.</text>
</comment>
<dbReference type="InterPro" id="IPR050957">
    <property type="entry name" value="BMP_lipoprotein"/>
</dbReference>
<dbReference type="PROSITE" id="PS51257">
    <property type="entry name" value="PROKAR_LIPOPROTEIN"/>
    <property type="match status" value="1"/>
</dbReference>
<feature type="chain" id="PRO_5039515076" evidence="7">
    <location>
        <begin position="21"/>
        <end position="349"/>
    </location>
</feature>
<dbReference type="RefSeq" id="WP_034221659.1">
    <property type="nucleotide sequence ID" value="NZ_AXCW01000007.1"/>
</dbReference>
<dbReference type="Proteomes" id="UP000019753">
    <property type="component" value="Unassembled WGS sequence"/>
</dbReference>
<sequence>MNTRLTTGLALSVAAALTLAACGGGDAAEEPAAGGGEEGTDAPSVAHVINGSLGDQGFFDDAARGMSMLEEDGSRIQNIQADAENPAQWRSNLESVSGNDWDVVIVGTSQMVDILNETAPKYPDQSYIIYDSVVEQPNVASILYKQNEGSYLAGVLAALVTTDPETFPLANEEKVVGLVGGMDIPIINDFLAGFEKGVEAVDPEIEVLVSYVGDFADANRGFDQTKAMYDQGADVVFQVAGGAGIGVHTAAAEFGKYSIGVDANQNPLQEGHILASMLKNIGVSLDSAVKAYAAGELEFGKVAEYGLANDGVSLTFEDNGDIVPQEIQDLIKDYAQKVIDGEIEVPTTM</sequence>
<proteinExistence type="inferred from homology"/>
<keyword evidence="5" id="KW-0472">Membrane</keyword>
<evidence type="ECO:0000256" key="6">
    <source>
        <dbReference type="ARBA" id="ARBA00023288"/>
    </source>
</evidence>
<dbReference type="Gene3D" id="3.40.50.2300">
    <property type="match status" value="2"/>
</dbReference>
<dbReference type="AlphaFoldDB" id="A0A021VYG1"/>
<reference evidence="9 10" key="1">
    <citation type="submission" date="2014-01" db="EMBL/GenBank/DDBJ databases">
        <title>Actinotalea ferrariae CF5-4.</title>
        <authorList>
            <person name="Chen F."/>
            <person name="Li Y."/>
            <person name="Wang G."/>
        </authorList>
    </citation>
    <scope>NUCLEOTIDE SEQUENCE [LARGE SCALE GENOMIC DNA]</scope>
    <source>
        <strain evidence="9 10">CF5-4</strain>
    </source>
</reference>
<dbReference type="SUPFAM" id="SSF53822">
    <property type="entry name" value="Periplasmic binding protein-like I"/>
    <property type="match status" value="1"/>
</dbReference>
<evidence type="ECO:0000259" key="8">
    <source>
        <dbReference type="Pfam" id="PF02608"/>
    </source>
</evidence>
<evidence type="ECO:0000256" key="2">
    <source>
        <dbReference type="ARBA" id="ARBA00008610"/>
    </source>
</evidence>
<evidence type="ECO:0000256" key="1">
    <source>
        <dbReference type="ARBA" id="ARBA00004193"/>
    </source>
</evidence>
<keyword evidence="3" id="KW-1003">Cell membrane</keyword>
<evidence type="ECO:0000256" key="7">
    <source>
        <dbReference type="SAM" id="SignalP"/>
    </source>
</evidence>
<dbReference type="PANTHER" id="PTHR34296:SF2">
    <property type="entry name" value="ABC TRANSPORTER GUANOSINE-BINDING PROTEIN NUPN"/>
    <property type="match status" value="1"/>
</dbReference>
<comment type="similarity">
    <text evidence="2">Belongs to the BMP lipoprotein family.</text>
</comment>
<comment type="subcellular location">
    <subcellularLocation>
        <location evidence="1">Cell membrane</location>
        <topology evidence="1">Lipid-anchor</topology>
    </subcellularLocation>
</comment>
<feature type="domain" description="ABC transporter substrate-binding protein PnrA-like" evidence="8">
    <location>
        <begin position="44"/>
        <end position="347"/>
    </location>
</feature>
<dbReference type="OrthoDB" id="9784230at2"/>
<dbReference type="Pfam" id="PF02608">
    <property type="entry name" value="Bmp"/>
    <property type="match status" value="1"/>
</dbReference>
<keyword evidence="6" id="KW-0449">Lipoprotein</keyword>
<dbReference type="PANTHER" id="PTHR34296">
    <property type="entry name" value="TRANSCRIPTIONAL ACTIVATOR PROTEIN MED"/>
    <property type="match status" value="1"/>
</dbReference>
<evidence type="ECO:0000313" key="10">
    <source>
        <dbReference type="Proteomes" id="UP000019753"/>
    </source>
</evidence>
<gene>
    <name evidence="9" type="ORF">N866_17980</name>
</gene>
<dbReference type="InterPro" id="IPR003760">
    <property type="entry name" value="PnrA-like"/>
</dbReference>
<protein>
    <submittedName>
        <fullName evidence="9">ABC transporter substrate-binding protein</fullName>
    </submittedName>
</protein>
<evidence type="ECO:0000313" key="9">
    <source>
        <dbReference type="EMBL" id="EYR65045.1"/>
    </source>
</evidence>
<keyword evidence="4 7" id="KW-0732">Signal</keyword>
<name>A0A021VYG1_9CELL</name>
<organism evidence="9 10">
    <name type="scientific">Actinotalea ferrariae CF5-4</name>
    <dbReference type="NCBI Taxonomy" id="948458"/>
    <lineage>
        <taxon>Bacteria</taxon>
        <taxon>Bacillati</taxon>
        <taxon>Actinomycetota</taxon>
        <taxon>Actinomycetes</taxon>
        <taxon>Micrococcales</taxon>
        <taxon>Cellulomonadaceae</taxon>
        <taxon>Actinotalea</taxon>
    </lineage>
</organism>
<dbReference type="EMBL" id="AXCW01000007">
    <property type="protein sequence ID" value="EYR65045.1"/>
    <property type="molecule type" value="Genomic_DNA"/>
</dbReference>
<evidence type="ECO:0000256" key="3">
    <source>
        <dbReference type="ARBA" id="ARBA00022475"/>
    </source>
</evidence>
<evidence type="ECO:0000256" key="5">
    <source>
        <dbReference type="ARBA" id="ARBA00023136"/>
    </source>
</evidence>
<keyword evidence="10" id="KW-1185">Reference proteome</keyword>
<dbReference type="InterPro" id="IPR028082">
    <property type="entry name" value="Peripla_BP_I"/>
</dbReference>
<evidence type="ECO:0000256" key="4">
    <source>
        <dbReference type="ARBA" id="ARBA00022729"/>
    </source>
</evidence>